<protein>
    <submittedName>
        <fullName evidence="1">Uncharacterized protein</fullName>
    </submittedName>
</protein>
<dbReference type="EMBL" id="AQHW01000015">
    <property type="protein sequence ID" value="KKB55729.1"/>
    <property type="molecule type" value="Genomic_DNA"/>
</dbReference>
<dbReference type="STRING" id="1203610.HMPREF1536_03203"/>
<organism evidence="1 2">
    <name type="scientific">Parabacteroides gordonii MS-1 = DSM 23371</name>
    <dbReference type="NCBI Taxonomy" id="1203610"/>
    <lineage>
        <taxon>Bacteria</taxon>
        <taxon>Pseudomonadati</taxon>
        <taxon>Bacteroidota</taxon>
        <taxon>Bacteroidia</taxon>
        <taxon>Bacteroidales</taxon>
        <taxon>Tannerellaceae</taxon>
        <taxon>Parabacteroides</taxon>
    </lineage>
</organism>
<accession>A0A0F5JD91</accession>
<dbReference type="PATRIC" id="fig|1203610.3.peg.3268"/>
<proteinExistence type="predicted"/>
<keyword evidence="2" id="KW-1185">Reference proteome</keyword>
<reference evidence="1 2" key="1">
    <citation type="submission" date="2013-04" db="EMBL/GenBank/DDBJ databases">
        <title>The Genome Sequence of Parabacteroides gordonii DSM 23371.</title>
        <authorList>
            <consortium name="The Broad Institute Genomics Platform"/>
            <person name="Earl A."/>
            <person name="Ward D."/>
            <person name="Feldgarden M."/>
            <person name="Gevers D."/>
            <person name="Martens E."/>
            <person name="Sakamoto M."/>
            <person name="Benno Y."/>
            <person name="Suzuki N."/>
            <person name="Matsunaga N."/>
            <person name="Koshihara K."/>
            <person name="Seki M."/>
            <person name="Komiya H."/>
            <person name="Walker B."/>
            <person name="Young S."/>
            <person name="Zeng Q."/>
            <person name="Gargeya S."/>
            <person name="Fitzgerald M."/>
            <person name="Haas B."/>
            <person name="Abouelleil A."/>
            <person name="Allen A.W."/>
            <person name="Alvarado L."/>
            <person name="Arachchi H.M."/>
            <person name="Berlin A.M."/>
            <person name="Chapman S.B."/>
            <person name="Gainer-Dewar J."/>
            <person name="Goldberg J."/>
            <person name="Griggs A."/>
            <person name="Gujja S."/>
            <person name="Hansen M."/>
            <person name="Howarth C."/>
            <person name="Imamovic A."/>
            <person name="Ireland A."/>
            <person name="Larimer J."/>
            <person name="McCowan C."/>
            <person name="Murphy C."/>
            <person name="Pearson M."/>
            <person name="Poon T.W."/>
            <person name="Priest M."/>
            <person name="Roberts A."/>
            <person name="Saif S."/>
            <person name="Shea T."/>
            <person name="Sisk P."/>
            <person name="Sykes S."/>
            <person name="Wortman J."/>
            <person name="Nusbaum C."/>
            <person name="Birren B."/>
        </authorList>
    </citation>
    <scope>NUCLEOTIDE SEQUENCE [LARGE SCALE GENOMIC DNA]</scope>
    <source>
        <strain evidence="1 2">MS-1</strain>
    </source>
</reference>
<dbReference type="RefSeq" id="WP_167331489.1">
    <property type="nucleotide sequence ID" value="NZ_AUAE01000008.1"/>
</dbReference>
<name>A0A0F5JD91_9BACT</name>
<dbReference type="AlphaFoldDB" id="A0A0F5JD91"/>
<dbReference type="HOGENOM" id="CLU_184387_1_0_10"/>
<evidence type="ECO:0000313" key="1">
    <source>
        <dbReference type="EMBL" id="KKB55729.1"/>
    </source>
</evidence>
<comment type="caution">
    <text evidence="1">The sequence shown here is derived from an EMBL/GenBank/DDBJ whole genome shotgun (WGS) entry which is preliminary data.</text>
</comment>
<sequence>MAKPIKETPILFGEDAKRFNQSIKDVKPASDDEKRRIKEAYENMKKIATFMM</sequence>
<dbReference type="Proteomes" id="UP000033035">
    <property type="component" value="Unassembled WGS sequence"/>
</dbReference>
<evidence type="ECO:0000313" key="2">
    <source>
        <dbReference type="Proteomes" id="UP000033035"/>
    </source>
</evidence>
<gene>
    <name evidence="1" type="ORF">HMPREF1536_03203</name>
</gene>